<dbReference type="GO" id="GO:0005524">
    <property type="term" value="F:ATP binding"/>
    <property type="evidence" value="ECO:0007669"/>
    <property type="project" value="UniProtKB-KW"/>
</dbReference>
<evidence type="ECO:0000256" key="1">
    <source>
        <dbReference type="ARBA" id="ARBA00008791"/>
    </source>
</evidence>
<dbReference type="InterPro" id="IPR014729">
    <property type="entry name" value="Rossmann-like_a/b/a_fold"/>
</dbReference>
<dbReference type="CDD" id="cd00293">
    <property type="entry name" value="USP-like"/>
    <property type="match status" value="1"/>
</dbReference>
<reference evidence="5" key="1">
    <citation type="submission" date="2008-06" db="EMBL/GenBank/DDBJ databases">
        <title>Complete sequence of Chlorobaculum parvum NCIB 8327.</title>
        <authorList>
            <consortium name="US DOE Joint Genome Institute"/>
            <person name="Lucas S."/>
            <person name="Copeland A."/>
            <person name="Lapidus A."/>
            <person name="Glavina del Rio T."/>
            <person name="Dalin E."/>
            <person name="Tice H."/>
            <person name="Bruce D."/>
            <person name="Goodwin L."/>
            <person name="Pitluck S."/>
            <person name="Schmutz J."/>
            <person name="Larimer F."/>
            <person name="Land M."/>
            <person name="Hauser L."/>
            <person name="Kyrpides N."/>
            <person name="Mikhailova N."/>
            <person name="Zhao F."/>
            <person name="Li T."/>
            <person name="Liu Z."/>
            <person name="Overmann J."/>
            <person name="Bryant D.A."/>
            <person name="Richardson P."/>
        </authorList>
    </citation>
    <scope>NUCLEOTIDE SEQUENCE [LARGE SCALE GENOMIC DNA]</scope>
    <source>
        <strain evidence="5">NCIB 8327</strain>
    </source>
</reference>
<evidence type="ECO:0000313" key="6">
    <source>
        <dbReference type="Proteomes" id="UP000008811"/>
    </source>
</evidence>
<keyword evidence="6" id="KW-1185">Reference proteome</keyword>
<dbReference type="Proteomes" id="UP000008811">
    <property type="component" value="Chromosome"/>
</dbReference>
<dbReference type="AlphaFoldDB" id="B3QMW8"/>
<dbReference type="Pfam" id="PF00582">
    <property type="entry name" value="Usp"/>
    <property type="match status" value="1"/>
</dbReference>
<evidence type="ECO:0000259" key="4">
    <source>
        <dbReference type="Pfam" id="PF00582"/>
    </source>
</evidence>
<dbReference type="SUPFAM" id="SSF52402">
    <property type="entry name" value="Adenine nucleotide alpha hydrolases-like"/>
    <property type="match status" value="1"/>
</dbReference>
<accession>B3QMW8</accession>
<evidence type="ECO:0000313" key="5">
    <source>
        <dbReference type="EMBL" id="ACF11271.1"/>
    </source>
</evidence>
<dbReference type="PANTHER" id="PTHR46268:SF27">
    <property type="entry name" value="UNIVERSAL STRESS PROTEIN RV2623"/>
    <property type="match status" value="1"/>
</dbReference>
<dbReference type="KEGG" id="cpc:Cpar_0856"/>
<keyword evidence="2" id="KW-0547">Nucleotide-binding</keyword>
<dbReference type="HOGENOM" id="CLU_049301_11_2_10"/>
<feature type="domain" description="UspA" evidence="4">
    <location>
        <begin position="6"/>
        <end position="134"/>
    </location>
</feature>
<dbReference type="eggNOG" id="COG0589">
    <property type="taxonomic scope" value="Bacteria"/>
</dbReference>
<name>B3QMW8_CHLP8</name>
<dbReference type="PRINTS" id="PR01438">
    <property type="entry name" value="UNVRSLSTRESS"/>
</dbReference>
<dbReference type="InterPro" id="IPR006016">
    <property type="entry name" value="UspA"/>
</dbReference>
<evidence type="ECO:0000256" key="2">
    <source>
        <dbReference type="ARBA" id="ARBA00022741"/>
    </source>
</evidence>
<organism evidence="5 6">
    <name type="scientific">Chlorobaculum parvum (strain DSM 263 / NCIMB 8327)</name>
    <name type="common">Chlorobium vibrioforme subsp. thiosulfatophilum</name>
    <dbReference type="NCBI Taxonomy" id="517417"/>
    <lineage>
        <taxon>Bacteria</taxon>
        <taxon>Pseudomonadati</taxon>
        <taxon>Chlorobiota</taxon>
        <taxon>Chlorobiia</taxon>
        <taxon>Chlorobiales</taxon>
        <taxon>Chlorobiaceae</taxon>
        <taxon>Chlorobaculum</taxon>
    </lineage>
</organism>
<comment type="similarity">
    <text evidence="1">Belongs to the universal stress protein A family.</text>
</comment>
<dbReference type="Gene3D" id="3.40.50.620">
    <property type="entry name" value="HUPs"/>
    <property type="match status" value="1"/>
</dbReference>
<sequence length="144" mass="15728">MIQLSRILCPTDYSNASAKAVRYAVELAKRVDAHVRFLHIREKDGYASGTTADEASMPERFSQMLMSEIKNGLQADVKEAGGEPKEVIISQAEQWGADLIVMGSHGRSGLMRLMMGSVAEAVYRSASIPVLLIKQDAIDKTATE</sequence>
<evidence type="ECO:0000256" key="3">
    <source>
        <dbReference type="ARBA" id="ARBA00022840"/>
    </source>
</evidence>
<dbReference type="PANTHER" id="PTHR46268">
    <property type="entry name" value="STRESS RESPONSE PROTEIN NHAX"/>
    <property type="match status" value="1"/>
</dbReference>
<dbReference type="STRING" id="517417.Cpar_0856"/>
<dbReference type="EMBL" id="CP001099">
    <property type="protein sequence ID" value="ACF11271.1"/>
    <property type="molecule type" value="Genomic_DNA"/>
</dbReference>
<keyword evidence="3" id="KW-0067">ATP-binding</keyword>
<dbReference type="InterPro" id="IPR006015">
    <property type="entry name" value="Universal_stress_UspA"/>
</dbReference>
<dbReference type="OrthoDB" id="9788959at2"/>
<dbReference type="RefSeq" id="WP_012502104.1">
    <property type="nucleotide sequence ID" value="NC_011027.1"/>
</dbReference>
<gene>
    <name evidence="5" type="ordered locus">Cpar_0856</name>
</gene>
<proteinExistence type="inferred from homology"/>
<protein>
    <submittedName>
        <fullName evidence="5">UspA domain protein</fullName>
    </submittedName>
</protein>